<keyword evidence="8 10" id="KW-0472">Membrane</keyword>
<proteinExistence type="inferred from homology"/>
<dbReference type="GO" id="GO:0016020">
    <property type="term" value="C:membrane"/>
    <property type="evidence" value="ECO:0007669"/>
    <property type="project" value="UniProtKB-SubCell"/>
</dbReference>
<dbReference type="AlphaFoldDB" id="A0ABD2Q3V6"/>
<dbReference type="InterPro" id="IPR027469">
    <property type="entry name" value="Cation_efflux_TMD_sf"/>
</dbReference>
<protein>
    <recommendedName>
        <fullName evidence="15">Zinc transporter 2</fullName>
    </recommendedName>
</protein>
<feature type="transmembrane region" description="Helical" evidence="10">
    <location>
        <begin position="192"/>
        <end position="215"/>
    </location>
</feature>
<dbReference type="SUPFAM" id="SSF160240">
    <property type="entry name" value="Cation efflux protein cytoplasmic domain-like"/>
    <property type="match status" value="1"/>
</dbReference>
<accession>A0ABD2Q3V6</accession>
<feature type="transmembrane region" description="Helical" evidence="10">
    <location>
        <begin position="50"/>
        <end position="68"/>
    </location>
</feature>
<keyword evidence="5" id="KW-0862">Zinc</keyword>
<dbReference type="EMBL" id="JBJKFK010001040">
    <property type="protein sequence ID" value="KAL3314295.1"/>
    <property type="molecule type" value="Genomic_DNA"/>
</dbReference>
<keyword evidence="5" id="KW-0864">Zinc transport</keyword>
<comment type="similarity">
    <text evidence="2">Belongs to the cation diffusion facilitator (CDF) transporter (TC 2.A.4) family. SLC30A subfamily.</text>
</comment>
<evidence type="ECO:0000256" key="6">
    <source>
        <dbReference type="ARBA" id="ARBA00022989"/>
    </source>
</evidence>
<keyword evidence="3" id="KW-0813">Transport</keyword>
<dbReference type="PANTHER" id="PTHR11562">
    <property type="entry name" value="CATION EFFLUX PROTEIN/ ZINC TRANSPORTER"/>
    <property type="match status" value="1"/>
</dbReference>
<evidence type="ECO:0000259" key="11">
    <source>
        <dbReference type="Pfam" id="PF01545"/>
    </source>
</evidence>
<dbReference type="Pfam" id="PF16916">
    <property type="entry name" value="ZT_dimer"/>
    <property type="match status" value="1"/>
</dbReference>
<feature type="transmembrane region" description="Helical" evidence="10">
    <location>
        <begin position="118"/>
        <end position="139"/>
    </location>
</feature>
<feature type="transmembrane region" description="Helical" evidence="10">
    <location>
        <begin position="221"/>
        <end position="242"/>
    </location>
</feature>
<evidence type="ECO:0000256" key="3">
    <source>
        <dbReference type="ARBA" id="ARBA00022448"/>
    </source>
</evidence>
<comment type="caution">
    <text evidence="13">The sequence shown here is derived from an EMBL/GenBank/DDBJ whole genome shotgun (WGS) entry which is preliminary data.</text>
</comment>
<evidence type="ECO:0000256" key="2">
    <source>
        <dbReference type="ARBA" id="ARBA00008873"/>
    </source>
</evidence>
<evidence type="ECO:0000313" key="13">
    <source>
        <dbReference type="EMBL" id="KAL3314295.1"/>
    </source>
</evidence>
<reference evidence="13 14" key="1">
    <citation type="submission" date="2024-11" db="EMBL/GenBank/DDBJ databases">
        <title>Adaptive evolution of stress response genes in parasites aligns with host niche diversity.</title>
        <authorList>
            <person name="Hahn C."/>
            <person name="Resl P."/>
        </authorList>
    </citation>
    <scope>NUCLEOTIDE SEQUENCE [LARGE SCALE GENOMIC DNA]</scope>
    <source>
        <strain evidence="13">EGGRZ-B1_66</strain>
        <tissue evidence="13">Body</tissue>
    </source>
</reference>
<dbReference type="InterPro" id="IPR050681">
    <property type="entry name" value="CDF/SLC30A"/>
</dbReference>
<feature type="domain" description="Cation efflux protein transmembrane" evidence="11">
    <location>
        <begin position="17"/>
        <end position="250"/>
    </location>
</feature>
<evidence type="ECO:0000256" key="7">
    <source>
        <dbReference type="ARBA" id="ARBA00023065"/>
    </source>
</evidence>
<evidence type="ECO:0008006" key="15">
    <source>
        <dbReference type="Google" id="ProtNLM"/>
    </source>
</evidence>
<dbReference type="InterPro" id="IPR058533">
    <property type="entry name" value="Cation_efflux_TM"/>
</dbReference>
<name>A0ABD2Q3V6_9PLAT</name>
<dbReference type="SUPFAM" id="SSF161111">
    <property type="entry name" value="Cation efflux protein transmembrane domain-like"/>
    <property type="match status" value="1"/>
</dbReference>
<keyword evidence="6 10" id="KW-1133">Transmembrane helix</keyword>
<keyword evidence="14" id="KW-1185">Reference proteome</keyword>
<evidence type="ECO:0000256" key="9">
    <source>
        <dbReference type="SAM" id="MobiDB-lite"/>
    </source>
</evidence>
<dbReference type="NCBIfam" id="TIGR01297">
    <property type="entry name" value="CDF"/>
    <property type="match status" value="1"/>
</dbReference>
<evidence type="ECO:0000256" key="5">
    <source>
        <dbReference type="ARBA" id="ARBA00022906"/>
    </source>
</evidence>
<feature type="transmembrane region" description="Helical" evidence="10">
    <location>
        <begin position="17"/>
        <end position="38"/>
    </location>
</feature>
<dbReference type="Gene3D" id="1.20.1510.10">
    <property type="entry name" value="Cation efflux protein transmembrane domain"/>
    <property type="match status" value="1"/>
</dbReference>
<dbReference type="GO" id="GO:0006829">
    <property type="term" value="P:zinc ion transport"/>
    <property type="evidence" value="ECO:0007669"/>
    <property type="project" value="UniProtKB-KW"/>
</dbReference>
<feature type="transmembrane region" description="Helical" evidence="10">
    <location>
        <begin position="80"/>
        <end position="106"/>
    </location>
</feature>
<evidence type="ECO:0000313" key="14">
    <source>
        <dbReference type="Proteomes" id="UP001626550"/>
    </source>
</evidence>
<evidence type="ECO:0000259" key="12">
    <source>
        <dbReference type="Pfam" id="PF16916"/>
    </source>
</evidence>
<evidence type="ECO:0000256" key="4">
    <source>
        <dbReference type="ARBA" id="ARBA00022692"/>
    </source>
</evidence>
<gene>
    <name evidence="13" type="ORF">Ciccas_007090</name>
</gene>
<dbReference type="Pfam" id="PF01545">
    <property type="entry name" value="Cation_efflux"/>
    <property type="match status" value="1"/>
</dbReference>
<feature type="domain" description="Cation efflux protein cytoplasmic" evidence="12">
    <location>
        <begin position="254"/>
        <end position="328"/>
    </location>
</feature>
<evidence type="ECO:0000256" key="10">
    <source>
        <dbReference type="SAM" id="Phobius"/>
    </source>
</evidence>
<dbReference type="InterPro" id="IPR036837">
    <property type="entry name" value="Cation_efflux_CTD_sf"/>
</dbReference>
<keyword evidence="7" id="KW-0406">Ion transport</keyword>
<organism evidence="13 14">
    <name type="scientific">Cichlidogyrus casuarinus</name>
    <dbReference type="NCBI Taxonomy" id="1844966"/>
    <lineage>
        <taxon>Eukaryota</taxon>
        <taxon>Metazoa</taxon>
        <taxon>Spiralia</taxon>
        <taxon>Lophotrochozoa</taxon>
        <taxon>Platyhelminthes</taxon>
        <taxon>Monogenea</taxon>
        <taxon>Monopisthocotylea</taxon>
        <taxon>Dactylogyridea</taxon>
        <taxon>Ancyrocephalidae</taxon>
        <taxon>Cichlidogyrus</taxon>
    </lineage>
</organism>
<keyword evidence="4 10" id="KW-0812">Transmembrane</keyword>
<dbReference type="PANTHER" id="PTHR11562:SF17">
    <property type="entry name" value="RE54080P-RELATED"/>
    <property type="match status" value="1"/>
</dbReference>
<sequence length="342" mass="38105">MDIDTDSGVDKEARRKLITASILCFIFMLGEIVGGYLANSLAIMTDAAHLLTDFASFMISLLAIYLAARPPSQKMSFGWYRAEVMGALMSVLMIWLVTGVLVYLAIRRIIDAQYDVDGKIMLITSMVGVVVNIIMAFTLHQYGHGHSHGGISHGHSHAKPEPKHTKTPVADGNCDTSINKPEQKENINVRAAYIHVIGDLLQSIGVMVAAIVIYFHPHLKIADPICTFIFSFLVLLTTINILKDALQVLMEGTPRGLDFNEVKSSLYEIPGVVEVHNLRMWSLTTTKAAVSVHLALSDHKDSRRVLRVANKLLRQRFNIKEVTIQLEQFLPEMADCKRCQEH</sequence>
<dbReference type="Proteomes" id="UP001626550">
    <property type="component" value="Unassembled WGS sequence"/>
</dbReference>
<dbReference type="InterPro" id="IPR002524">
    <property type="entry name" value="Cation_efflux"/>
</dbReference>
<comment type="subcellular location">
    <subcellularLocation>
        <location evidence="1">Membrane</location>
        <topology evidence="1">Multi-pass membrane protein</topology>
    </subcellularLocation>
</comment>
<dbReference type="InterPro" id="IPR027470">
    <property type="entry name" value="Cation_efflux_CTD"/>
</dbReference>
<feature type="region of interest" description="Disordered" evidence="9">
    <location>
        <begin position="148"/>
        <end position="173"/>
    </location>
</feature>
<evidence type="ECO:0000256" key="1">
    <source>
        <dbReference type="ARBA" id="ARBA00004141"/>
    </source>
</evidence>
<evidence type="ECO:0000256" key="8">
    <source>
        <dbReference type="ARBA" id="ARBA00023136"/>
    </source>
</evidence>